<protein>
    <submittedName>
        <fullName evidence="4">Short chain dehydrogenase</fullName>
    </submittedName>
</protein>
<dbReference type="Gene3D" id="3.40.50.720">
    <property type="entry name" value="NAD(P)-binding Rossmann-like Domain"/>
    <property type="match status" value="1"/>
</dbReference>
<proteinExistence type="inferred from homology"/>
<evidence type="ECO:0000256" key="2">
    <source>
        <dbReference type="ARBA" id="ARBA00023002"/>
    </source>
</evidence>
<dbReference type="RefSeq" id="WP_244197764.1">
    <property type="nucleotide sequence ID" value="NZ_FCOB02000014.1"/>
</dbReference>
<comment type="similarity">
    <text evidence="1 3">Belongs to the short-chain dehydrogenases/reductases (SDR) family.</text>
</comment>
<keyword evidence="5" id="KW-1185">Reference proteome</keyword>
<gene>
    <name evidence="4" type="ORF">AWB83_03237</name>
</gene>
<dbReference type="SUPFAM" id="SSF51735">
    <property type="entry name" value="NAD(P)-binding Rossmann-fold domains"/>
    <property type="match status" value="1"/>
</dbReference>
<dbReference type="InterPro" id="IPR002347">
    <property type="entry name" value="SDR_fam"/>
</dbReference>
<name>A0A158BGV1_9BURK</name>
<organism evidence="4 5">
    <name type="scientific">Caballeronia ptereochthonis</name>
    <dbReference type="NCBI Taxonomy" id="1777144"/>
    <lineage>
        <taxon>Bacteria</taxon>
        <taxon>Pseudomonadati</taxon>
        <taxon>Pseudomonadota</taxon>
        <taxon>Betaproteobacteria</taxon>
        <taxon>Burkholderiales</taxon>
        <taxon>Burkholderiaceae</taxon>
        <taxon>Caballeronia</taxon>
    </lineage>
</organism>
<accession>A0A158BGV1</accession>
<dbReference type="PANTHER" id="PTHR44169">
    <property type="entry name" value="NADPH-DEPENDENT 1-ACYLDIHYDROXYACETONE PHOSPHATE REDUCTASE"/>
    <property type="match status" value="1"/>
</dbReference>
<comment type="caution">
    <text evidence="4">The sequence shown here is derived from an EMBL/GenBank/DDBJ whole genome shotgun (WGS) entry which is preliminary data.</text>
</comment>
<dbReference type="NCBIfam" id="NF006119">
    <property type="entry name" value="PRK08264.1-5"/>
    <property type="match status" value="1"/>
</dbReference>
<dbReference type="PRINTS" id="PR00080">
    <property type="entry name" value="SDRFAMILY"/>
</dbReference>
<sequence length="255" mass="27084">MDGVDTSPGTRLLNEELVTDIKNATVFITGANRGLGLAFAREALRRGAAKVYAGMRNTSGFDEPGIVRVRIDVTDPASIAEAAKLAADTTLLINNAGIAALIDGPLAADVQAQSARLFDTNYYGVVRVTQAFEQILAAQPHAAIINVLSDIVWLPRPFLTPYAASKAAAWSYTNQLRFYLRERGIQVLGLHVGFVDTDLTNGIDVPKASPEDVVRQTYDALAAGKSEVMADEGTAVLKSTLAAEIPGYITPPAGL</sequence>
<keyword evidence="2" id="KW-0560">Oxidoreductase</keyword>
<dbReference type="InterPro" id="IPR036291">
    <property type="entry name" value="NAD(P)-bd_dom_sf"/>
</dbReference>
<dbReference type="STRING" id="1777144.AWB83_03237"/>
<evidence type="ECO:0000313" key="5">
    <source>
        <dbReference type="Proteomes" id="UP000054978"/>
    </source>
</evidence>
<dbReference type="PROSITE" id="PS00061">
    <property type="entry name" value="ADH_SHORT"/>
    <property type="match status" value="1"/>
</dbReference>
<dbReference type="GO" id="GO:0016491">
    <property type="term" value="F:oxidoreductase activity"/>
    <property type="evidence" value="ECO:0007669"/>
    <property type="project" value="UniProtKB-KW"/>
</dbReference>
<dbReference type="PANTHER" id="PTHR44169:SF6">
    <property type="entry name" value="NADPH-DEPENDENT 1-ACYLDIHYDROXYACETONE PHOSPHATE REDUCTASE"/>
    <property type="match status" value="1"/>
</dbReference>
<dbReference type="PRINTS" id="PR00081">
    <property type="entry name" value="GDHRDH"/>
</dbReference>
<dbReference type="EMBL" id="FCOB02000014">
    <property type="protein sequence ID" value="SAK69305.1"/>
    <property type="molecule type" value="Genomic_DNA"/>
</dbReference>
<evidence type="ECO:0000256" key="1">
    <source>
        <dbReference type="ARBA" id="ARBA00006484"/>
    </source>
</evidence>
<dbReference type="Pfam" id="PF00106">
    <property type="entry name" value="adh_short"/>
    <property type="match status" value="1"/>
</dbReference>
<evidence type="ECO:0000256" key="3">
    <source>
        <dbReference type="RuleBase" id="RU000363"/>
    </source>
</evidence>
<dbReference type="AlphaFoldDB" id="A0A158BGV1"/>
<reference evidence="4" key="1">
    <citation type="submission" date="2016-01" db="EMBL/GenBank/DDBJ databases">
        <authorList>
            <person name="Peeters C."/>
        </authorList>
    </citation>
    <scope>NUCLEOTIDE SEQUENCE [LARGE SCALE GENOMIC DNA]</scope>
    <source>
        <strain evidence="4">LMG 29326</strain>
    </source>
</reference>
<dbReference type="InterPro" id="IPR020904">
    <property type="entry name" value="Sc_DH/Rdtase_CS"/>
</dbReference>
<evidence type="ECO:0000313" key="4">
    <source>
        <dbReference type="EMBL" id="SAK69305.1"/>
    </source>
</evidence>
<dbReference type="Proteomes" id="UP000054978">
    <property type="component" value="Unassembled WGS sequence"/>
</dbReference>